<comment type="caution">
    <text evidence="8">The sequence shown here is derived from an EMBL/GenBank/DDBJ whole genome shotgun (WGS) entry which is preliminary data.</text>
</comment>
<evidence type="ECO:0000256" key="2">
    <source>
        <dbReference type="ARBA" id="ARBA00023125"/>
    </source>
</evidence>
<dbReference type="Gene3D" id="3.40.50.300">
    <property type="entry name" value="P-loop containing nucleotide triphosphate hydrolases"/>
    <property type="match status" value="1"/>
</dbReference>
<dbReference type="Proteomes" id="UP001163846">
    <property type="component" value="Unassembled WGS sequence"/>
</dbReference>
<dbReference type="GO" id="GO:0000724">
    <property type="term" value="P:double-strand break repair via homologous recombination"/>
    <property type="evidence" value="ECO:0007669"/>
    <property type="project" value="TreeGrafter"/>
</dbReference>
<evidence type="ECO:0000256" key="6">
    <source>
        <dbReference type="SAM" id="MobiDB-lite"/>
    </source>
</evidence>
<comment type="catalytic activity">
    <reaction evidence="4">
        <text>Couples ATP hydrolysis with the unwinding of duplex DNA by translocating in the 3'-5' direction.</text>
        <dbReference type="EC" id="5.6.2.4"/>
    </reaction>
</comment>
<reference evidence="8" key="1">
    <citation type="submission" date="2022-08" db="EMBL/GenBank/DDBJ databases">
        <authorList>
            <consortium name="DOE Joint Genome Institute"/>
            <person name="Min B."/>
            <person name="Riley R."/>
            <person name="Sierra-Patev S."/>
            <person name="Naranjo-Ortiz M."/>
            <person name="Looney B."/>
            <person name="Konkel Z."/>
            <person name="Slot J.C."/>
            <person name="Sakamoto Y."/>
            <person name="Steenwyk J.L."/>
            <person name="Rokas A."/>
            <person name="Carro J."/>
            <person name="Camarero S."/>
            <person name="Ferreira P."/>
            <person name="Molpeceres G."/>
            <person name="Ruiz-Duenas F.J."/>
            <person name="Serrano A."/>
            <person name="Henrissat B."/>
            <person name="Drula E."/>
            <person name="Hughes K.W."/>
            <person name="Mata J.L."/>
            <person name="Ishikawa N.K."/>
            <person name="Vargas-Isla R."/>
            <person name="Ushijima S."/>
            <person name="Smith C.A."/>
            <person name="Ahrendt S."/>
            <person name="Andreopoulos W."/>
            <person name="He G."/>
            <person name="Labutti K."/>
            <person name="Lipzen A."/>
            <person name="Ng V."/>
            <person name="Sandor L."/>
            <person name="Barry K."/>
            <person name="Martinez A.T."/>
            <person name="Xiao Y."/>
            <person name="Gibbons J.G."/>
            <person name="Terashima K."/>
            <person name="Hibbett D.S."/>
            <person name="Grigoriev I.V."/>
        </authorList>
    </citation>
    <scope>NUCLEOTIDE SEQUENCE</scope>
    <source>
        <strain evidence="8">TFB9207</strain>
    </source>
</reference>
<evidence type="ECO:0000259" key="7">
    <source>
        <dbReference type="PROSITE" id="PS51194"/>
    </source>
</evidence>
<accession>A0AA38U3B4</accession>
<sequence length="324" mass="37113">VIQDIEMKLGLGRKCERISVSNEKPNVAISVRIMQHPQDSFADLIFLFPNQPTPNAEDFDQTLIYVNSRQEAEQIQDFLRRHSPESIPKVAFEFFHRFIDHSDKTKIHEGISSGRLRAVSATDALGMGLDFRKVKRVILWMAPRTFNSLIQKIGRCARVFAELGEAVLFITQSAFKRFAAEFELGCEDQSAPEWEAVGSLGEDGEDGEDDTEEDEQDGPLESITEPDEGENDEDEEPQNKDASDHTCPTFRRVRRKKFKTYIEARDQWFLAWFVVTEECRRIPWNKFYGNDSKEKLPLAVTPAQARCCDNCEPANFPVETVRLT</sequence>
<proteinExistence type="inferred from homology"/>
<feature type="domain" description="Helicase C-terminal" evidence="7">
    <location>
        <begin position="40"/>
        <end position="205"/>
    </location>
</feature>
<gene>
    <name evidence="8" type="ORF">F5878DRAFT_513707</name>
</gene>
<evidence type="ECO:0000256" key="5">
    <source>
        <dbReference type="ARBA" id="ARBA00034808"/>
    </source>
</evidence>
<dbReference type="GO" id="GO:0016787">
    <property type="term" value="F:hydrolase activity"/>
    <property type="evidence" value="ECO:0007669"/>
    <property type="project" value="UniProtKB-KW"/>
</dbReference>
<dbReference type="GO" id="GO:0003677">
    <property type="term" value="F:DNA binding"/>
    <property type="evidence" value="ECO:0007669"/>
    <property type="project" value="UniProtKB-KW"/>
</dbReference>
<dbReference type="PANTHER" id="PTHR13710:SF105">
    <property type="entry name" value="ATP-DEPENDENT DNA HELICASE Q1"/>
    <property type="match status" value="1"/>
</dbReference>
<evidence type="ECO:0000313" key="9">
    <source>
        <dbReference type="Proteomes" id="UP001163846"/>
    </source>
</evidence>
<keyword evidence="8" id="KW-0378">Hydrolase</keyword>
<dbReference type="EMBL" id="MU808136">
    <property type="protein sequence ID" value="KAJ3830850.1"/>
    <property type="molecule type" value="Genomic_DNA"/>
</dbReference>
<keyword evidence="2" id="KW-0238">DNA-binding</keyword>
<dbReference type="EC" id="5.6.2.4" evidence="5"/>
<feature type="non-terminal residue" evidence="8">
    <location>
        <position position="324"/>
    </location>
</feature>
<dbReference type="GO" id="GO:0009378">
    <property type="term" value="F:four-way junction helicase activity"/>
    <property type="evidence" value="ECO:0007669"/>
    <property type="project" value="TreeGrafter"/>
</dbReference>
<feature type="region of interest" description="Disordered" evidence="6">
    <location>
        <begin position="197"/>
        <end position="246"/>
    </location>
</feature>
<evidence type="ECO:0000313" key="8">
    <source>
        <dbReference type="EMBL" id="KAJ3830850.1"/>
    </source>
</evidence>
<dbReference type="AlphaFoldDB" id="A0AA38U3B4"/>
<evidence type="ECO:0000256" key="4">
    <source>
        <dbReference type="ARBA" id="ARBA00034617"/>
    </source>
</evidence>
<evidence type="ECO:0000256" key="3">
    <source>
        <dbReference type="ARBA" id="ARBA00023235"/>
    </source>
</evidence>
<dbReference type="SMART" id="SM00490">
    <property type="entry name" value="HELICc"/>
    <property type="match status" value="1"/>
</dbReference>
<evidence type="ECO:0000256" key="1">
    <source>
        <dbReference type="ARBA" id="ARBA00005446"/>
    </source>
</evidence>
<comment type="similarity">
    <text evidence="1">Belongs to the helicase family. RecQ subfamily.</text>
</comment>
<organism evidence="8 9">
    <name type="scientific">Lentinula raphanica</name>
    <dbReference type="NCBI Taxonomy" id="153919"/>
    <lineage>
        <taxon>Eukaryota</taxon>
        <taxon>Fungi</taxon>
        <taxon>Dikarya</taxon>
        <taxon>Basidiomycota</taxon>
        <taxon>Agaricomycotina</taxon>
        <taxon>Agaricomycetes</taxon>
        <taxon>Agaricomycetidae</taxon>
        <taxon>Agaricales</taxon>
        <taxon>Marasmiineae</taxon>
        <taxon>Omphalotaceae</taxon>
        <taxon>Lentinula</taxon>
    </lineage>
</organism>
<dbReference type="InterPro" id="IPR027417">
    <property type="entry name" value="P-loop_NTPase"/>
</dbReference>
<dbReference type="SUPFAM" id="SSF52540">
    <property type="entry name" value="P-loop containing nucleoside triphosphate hydrolases"/>
    <property type="match status" value="1"/>
</dbReference>
<keyword evidence="3" id="KW-0413">Isomerase</keyword>
<feature type="non-terminal residue" evidence="8">
    <location>
        <position position="1"/>
    </location>
</feature>
<name>A0AA38U3B4_9AGAR</name>
<keyword evidence="9" id="KW-1185">Reference proteome</keyword>
<dbReference type="GO" id="GO:0005694">
    <property type="term" value="C:chromosome"/>
    <property type="evidence" value="ECO:0007669"/>
    <property type="project" value="TreeGrafter"/>
</dbReference>
<dbReference type="Pfam" id="PF00271">
    <property type="entry name" value="Helicase_C"/>
    <property type="match status" value="1"/>
</dbReference>
<dbReference type="PROSITE" id="PS51194">
    <property type="entry name" value="HELICASE_CTER"/>
    <property type="match status" value="1"/>
</dbReference>
<dbReference type="InterPro" id="IPR001650">
    <property type="entry name" value="Helicase_C-like"/>
</dbReference>
<dbReference type="PANTHER" id="PTHR13710">
    <property type="entry name" value="DNA HELICASE RECQ FAMILY MEMBER"/>
    <property type="match status" value="1"/>
</dbReference>
<dbReference type="GO" id="GO:0043138">
    <property type="term" value="F:3'-5' DNA helicase activity"/>
    <property type="evidence" value="ECO:0007669"/>
    <property type="project" value="UniProtKB-EC"/>
</dbReference>
<dbReference type="GO" id="GO:0005737">
    <property type="term" value="C:cytoplasm"/>
    <property type="evidence" value="ECO:0007669"/>
    <property type="project" value="TreeGrafter"/>
</dbReference>
<protein>
    <recommendedName>
        <fullName evidence="5">DNA 3'-5' helicase</fullName>
        <ecNumber evidence="5">5.6.2.4</ecNumber>
    </recommendedName>
</protein>
<feature type="compositionally biased region" description="Acidic residues" evidence="6">
    <location>
        <begin position="202"/>
        <end position="236"/>
    </location>
</feature>